<keyword evidence="1" id="KW-0808">Transferase</keyword>
<evidence type="ECO:0000313" key="1">
    <source>
        <dbReference type="EMBL" id="KAJ1948148.1"/>
    </source>
</evidence>
<keyword evidence="2" id="KW-1185">Reference proteome</keyword>
<dbReference type="Proteomes" id="UP001150603">
    <property type="component" value="Unassembled WGS sequence"/>
</dbReference>
<dbReference type="EMBL" id="JANBPW010000826">
    <property type="protein sequence ID" value="KAJ1948148.1"/>
    <property type="molecule type" value="Genomic_DNA"/>
</dbReference>
<dbReference type="EC" id="2.4.1.109" evidence="1"/>
<feature type="non-terminal residue" evidence="1">
    <location>
        <position position="619"/>
    </location>
</feature>
<keyword evidence="1" id="KW-0328">Glycosyltransferase</keyword>
<gene>
    <name evidence="1" type="primary">PMT2_4</name>
    <name evidence="1" type="ORF">FBU59_001729</name>
</gene>
<comment type="caution">
    <text evidence="1">The sequence shown here is derived from an EMBL/GenBank/DDBJ whole genome shotgun (WGS) entry which is preliminary data.</text>
</comment>
<accession>A0ACC1JCY6</accession>
<organism evidence="1 2">
    <name type="scientific">Linderina macrospora</name>
    <dbReference type="NCBI Taxonomy" id="4868"/>
    <lineage>
        <taxon>Eukaryota</taxon>
        <taxon>Fungi</taxon>
        <taxon>Fungi incertae sedis</taxon>
        <taxon>Zoopagomycota</taxon>
        <taxon>Kickxellomycotina</taxon>
        <taxon>Kickxellomycetes</taxon>
        <taxon>Kickxellales</taxon>
        <taxon>Kickxellaceae</taxon>
        <taxon>Linderina</taxon>
    </lineage>
</organism>
<protein>
    <submittedName>
        <fullName evidence="1">Protein O-mannosyltransferase 2</fullName>
        <ecNumber evidence="1">2.4.1.109</ecNumber>
    </submittedName>
</protein>
<name>A0ACC1JCY6_9FUNG</name>
<sequence>MSLTAEPSALRHRRHIASNGHTDNHYQAYPERHKQATRAHRQPVRYDRIDASIALFLTLLASLTRLWGLDRSNRVTWDEAHFGRFGAMYLNGTYIHDVHPPLAKLTITLAQYLAGHNGTFAFGGGAEYPEYVNYALMRAQIALFGISLAPLAYLTCRKLGFTRHACTLAGLFVVFDNAICLMSRLILLDGPLLAFTALVLFCLVNFTHESMFGVEFGRAWWSWLAATGLALGLVLSSKWVGAFSVMLVGCAVLEDLYCKLHSHTSWSRYARHWAARALALIVLPIGVYVAVFRVHYSFQTAKGYGEHEMPVPFQATLKGNRYNVQPYDIPFGSIAKIKPASKPLESLENIISPKRYHGDPEPQPVGCNSSDIGFDWWRIQNAYGSGINYDNATLEYVHHLDIVTLKHDHTHKFLYVDSQDSDALEHQYYNVQAVQVGNKTYGYSSDDANWVIELVNQAYKGDGMDMLHPLNTEFRLRHSTSGCILALSHPPQFSTGQGVDNIGHTIVCMLPEAARRYHDSTLWRIEFNVDLRVGFDGDSSAKFRRQFFQDMLRQNGIMARSNNALIPDPDKYNHLESPPWSWPLLVYPMRIGDWQENYTKFYELGNPILWWSVAAICVA</sequence>
<proteinExistence type="predicted"/>
<reference evidence="1" key="1">
    <citation type="submission" date="2022-07" db="EMBL/GenBank/DDBJ databases">
        <title>Phylogenomic reconstructions and comparative analyses of Kickxellomycotina fungi.</title>
        <authorList>
            <person name="Reynolds N.K."/>
            <person name="Stajich J.E."/>
            <person name="Barry K."/>
            <person name="Grigoriev I.V."/>
            <person name="Crous P."/>
            <person name="Smith M.E."/>
        </authorList>
    </citation>
    <scope>NUCLEOTIDE SEQUENCE</scope>
    <source>
        <strain evidence="1">NRRL 5244</strain>
    </source>
</reference>
<evidence type="ECO:0000313" key="2">
    <source>
        <dbReference type="Proteomes" id="UP001150603"/>
    </source>
</evidence>